<reference evidence="1" key="1">
    <citation type="journal article" date="2015" name="Nature">
        <title>Complex archaea that bridge the gap between prokaryotes and eukaryotes.</title>
        <authorList>
            <person name="Spang A."/>
            <person name="Saw J.H."/>
            <person name="Jorgensen S.L."/>
            <person name="Zaremba-Niedzwiedzka K."/>
            <person name="Martijn J."/>
            <person name="Lind A.E."/>
            <person name="van Eijk R."/>
            <person name="Schleper C."/>
            <person name="Guy L."/>
            <person name="Ettema T.J."/>
        </authorList>
    </citation>
    <scope>NUCLEOTIDE SEQUENCE</scope>
</reference>
<accession>A0A0F8YYR8</accession>
<organism evidence="1">
    <name type="scientific">marine sediment metagenome</name>
    <dbReference type="NCBI Taxonomy" id="412755"/>
    <lineage>
        <taxon>unclassified sequences</taxon>
        <taxon>metagenomes</taxon>
        <taxon>ecological metagenomes</taxon>
    </lineage>
</organism>
<protein>
    <submittedName>
        <fullName evidence="1">Uncharacterized protein</fullName>
    </submittedName>
</protein>
<proteinExistence type="predicted"/>
<dbReference type="EMBL" id="LAZR01054226">
    <property type="protein sequence ID" value="KKK79005.1"/>
    <property type="molecule type" value="Genomic_DNA"/>
</dbReference>
<comment type="caution">
    <text evidence="1">The sequence shown here is derived from an EMBL/GenBank/DDBJ whole genome shotgun (WGS) entry which is preliminary data.</text>
</comment>
<name>A0A0F8YYR8_9ZZZZ</name>
<feature type="non-terminal residue" evidence="1">
    <location>
        <position position="62"/>
    </location>
</feature>
<sequence length="62" mass="7264">MDWVTLARADPSKRMEYLAKFNMQLALINQSFRQMKLDTSRDVAKFETALPNLAEFNTFYSV</sequence>
<evidence type="ECO:0000313" key="1">
    <source>
        <dbReference type="EMBL" id="KKK79005.1"/>
    </source>
</evidence>
<dbReference type="AlphaFoldDB" id="A0A0F8YYR8"/>
<gene>
    <name evidence="1" type="ORF">LCGC14_2837830</name>
</gene>